<dbReference type="Gene3D" id="3.40.50.720">
    <property type="entry name" value="NAD(P)-binding Rossmann-like Domain"/>
    <property type="match status" value="1"/>
</dbReference>
<dbReference type="PANTHER" id="PTHR24320:SF283">
    <property type="entry name" value="RETINOL DEHYDROGENASE 11"/>
    <property type="match status" value="1"/>
</dbReference>
<dbReference type="PRINTS" id="PR00080">
    <property type="entry name" value="SDRFAMILY"/>
</dbReference>
<evidence type="ECO:0000256" key="2">
    <source>
        <dbReference type="ARBA" id="ARBA00022857"/>
    </source>
</evidence>
<evidence type="ECO:0000256" key="4">
    <source>
        <dbReference type="RuleBase" id="RU000363"/>
    </source>
</evidence>
<dbReference type="InterPro" id="IPR002347">
    <property type="entry name" value="SDR_fam"/>
</dbReference>
<dbReference type="GO" id="GO:0016491">
    <property type="term" value="F:oxidoreductase activity"/>
    <property type="evidence" value="ECO:0007669"/>
    <property type="project" value="UniProtKB-KW"/>
</dbReference>
<dbReference type="InterPro" id="IPR036291">
    <property type="entry name" value="NAD(P)-bd_dom_sf"/>
</dbReference>
<gene>
    <name evidence="5" type="ORF">BDV29DRAFT_200847</name>
</gene>
<dbReference type="AlphaFoldDB" id="A0A5N5X481"/>
<dbReference type="OrthoDB" id="191139at2759"/>
<keyword evidence="6" id="KW-1185">Reference proteome</keyword>
<dbReference type="PRINTS" id="PR00081">
    <property type="entry name" value="GDHRDH"/>
</dbReference>
<evidence type="ECO:0000256" key="1">
    <source>
        <dbReference type="ARBA" id="ARBA00006484"/>
    </source>
</evidence>
<dbReference type="EMBL" id="ML732193">
    <property type="protein sequence ID" value="KAB8075548.1"/>
    <property type="molecule type" value="Genomic_DNA"/>
</dbReference>
<keyword evidence="2" id="KW-0521">NADP</keyword>
<sequence length="323" mass="35640">MAHFNARTTAEDVAAECMPAIVNKTILVTGVTPGGLGAGFATTIAKYSPSLIILAARDIAKAQKTAKEIKDKNPSVATRILQLDLGSQAQIRKAAKEVLTYEEHIDILVNNAGVMAPPFGRTQDGVETQFGINHVGHFLFTNLIMDKLVAPEKSSRVINVASDGHRLGPVRFDDWNFDDGSTYDPWLAYGQAKTANMLFSVSLAQKLGSKGLISVSIHPGVIDTHLLRHDVDESVKALVKWDRTQGNRRFWGGFQWKSMSQGVATHVFAAFHQSITYSKDNGGYLEDSHVLNSEDIRCWGRDPVEAERLWKLTEEIVGEKFDY</sequence>
<organism evidence="5 6">
    <name type="scientific">Aspergillus leporis</name>
    <dbReference type="NCBI Taxonomy" id="41062"/>
    <lineage>
        <taxon>Eukaryota</taxon>
        <taxon>Fungi</taxon>
        <taxon>Dikarya</taxon>
        <taxon>Ascomycota</taxon>
        <taxon>Pezizomycotina</taxon>
        <taxon>Eurotiomycetes</taxon>
        <taxon>Eurotiomycetidae</taxon>
        <taxon>Eurotiales</taxon>
        <taxon>Aspergillaceae</taxon>
        <taxon>Aspergillus</taxon>
        <taxon>Aspergillus subgen. Circumdati</taxon>
    </lineage>
</organism>
<evidence type="ECO:0000313" key="5">
    <source>
        <dbReference type="EMBL" id="KAB8075548.1"/>
    </source>
</evidence>
<name>A0A5N5X481_9EURO</name>
<dbReference type="Pfam" id="PF00106">
    <property type="entry name" value="adh_short"/>
    <property type="match status" value="1"/>
</dbReference>
<protein>
    <submittedName>
        <fullName evidence="5">Short-chain dehydrogenase</fullName>
    </submittedName>
</protein>
<evidence type="ECO:0000256" key="3">
    <source>
        <dbReference type="ARBA" id="ARBA00023002"/>
    </source>
</evidence>
<keyword evidence="3" id="KW-0560">Oxidoreductase</keyword>
<reference evidence="5 6" key="1">
    <citation type="submission" date="2019-04" db="EMBL/GenBank/DDBJ databases">
        <title>Friends and foes A comparative genomics study of 23 Aspergillus species from section Flavi.</title>
        <authorList>
            <consortium name="DOE Joint Genome Institute"/>
            <person name="Kjaerbolling I."/>
            <person name="Vesth T."/>
            <person name="Frisvad J.C."/>
            <person name="Nybo J.L."/>
            <person name="Theobald S."/>
            <person name="Kildgaard S."/>
            <person name="Isbrandt T."/>
            <person name="Kuo A."/>
            <person name="Sato A."/>
            <person name="Lyhne E.K."/>
            <person name="Kogle M.E."/>
            <person name="Wiebenga A."/>
            <person name="Kun R.S."/>
            <person name="Lubbers R.J."/>
            <person name="Makela M.R."/>
            <person name="Barry K."/>
            <person name="Chovatia M."/>
            <person name="Clum A."/>
            <person name="Daum C."/>
            <person name="Haridas S."/>
            <person name="He G."/>
            <person name="LaButti K."/>
            <person name="Lipzen A."/>
            <person name="Mondo S."/>
            <person name="Riley R."/>
            <person name="Salamov A."/>
            <person name="Simmons B.A."/>
            <person name="Magnuson J.K."/>
            <person name="Henrissat B."/>
            <person name="Mortensen U.H."/>
            <person name="Larsen T.O."/>
            <person name="Devries R.P."/>
            <person name="Grigoriev I.V."/>
            <person name="Machida M."/>
            <person name="Baker S.E."/>
            <person name="Andersen M.R."/>
        </authorList>
    </citation>
    <scope>NUCLEOTIDE SEQUENCE [LARGE SCALE GENOMIC DNA]</scope>
    <source>
        <strain evidence="5 6">CBS 151.66</strain>
    </source>
</reference>
<dbReference type="PANTHER" id="PTHR24320">
    <property type="entry name" value="RETINOL DEHYDROGENASE"/>
    <property type="match status" value="1"/>
</dbReference>
<accession>A0A5N5X481</accession>
<proteinExistence type="inferred from homology"/>
<evidence type="ECO:0000313" key="6">
    <source>
        <dbReference type="Proteomes" id="UP000326565"/>
    </source>
</evidence>
<dbReference type="SUPFAM" id="SSF51735">
    <property type="entry name" value="NAD(P)-binding Rossmann-fold domains"/>
    <property type="match status" value="1"/>
</dbReference>
<dbReference type="Proteomes" id="UP000326565">
    <property type="component" value="Unassembled WGS sequence"/>
</dbReference>
<comment type="similarity">
    <text evidence="1 4">Belongs to the short-chain dehydrogenases/reductases (SDR) family.</text>
</comment>